<dbReference type="Proteomes" id="UP000800097">
    <property type="component" value="Unassembled WGS sequence"/>
</dbReference>
<gene>
    <name evidence="1" type="ORF">EI97DRAFT_414273</name>
</gene>
<sequence length="192" mass="20180">MATFKVVVHNKSASIQNYMFFNAPPEQVFGSKLYSNVWVTKTDVDTPNGTATLTVQEKMFAVCGTAPSPLAEGVTVSSSDYAEVQLTQGSTGGTIAAAEAANANIFVGHGKDDGTGNIVPVATWVPSSLSDYTVQPQVVFYIATGDYQQGTCVDVTGHGPVGKVDFAQAKPGQLTADITQYADNSWGEPVFS</sequence>
<proteinExistence type="predicted"/>
<dbReference type="RefSeq" id="XP_033656672.1">
    <property type="nucleotide sequence ID" value="XM_033796823.1"/>
</dbReference>
<dbReference type="GeneID" id="54549998"/>
<keyword evidence="2" id="KW-1185">Reference proteome</keyword>
<evidence type="ECO:0000313" key="2">
    <source>
        <dbReference type="Proteomes" id="UP000800097"/>
    </source>
</evidence>
<organism evidence="1 2">
    <name type="scientific">Westerdykella ornata</name>
    <dbReference type="NCBI Taxonomy" id="318751"/>
    <lineage>
        <taxon>Eukaryota</taxon>
        <taxon>Fungi</taxon>
        <taxon>Dikarya</taxon>
        <taxon>Ascomycota</taxon>
        <taxon>Pezizomycotina</taxon>
        <taxon>Dothideomycetes</taxon>
        <taxon>Pleosporomycetidae</taxon>
        <taxon>Pleosporales</taxon>
        <taxon>Sporormiaceae</taxon>
        <taxon>Westerdykella</taxon>
    </lineage>
</organism>
<name>A0A6A6JSP2_WESOR</name>
<dbReference type="OrthoDB" id="5413269at2759"/>
<reference evidence="1" key="1">
    <citation type="journal article" date="2020" name="Stud. Mycol.">
        <title>101 Dothideomycetes genomes: a test case for predicting lifestyles and emergence of pathogens.</title>
        <authorList>
            <person name="Haridas S."/>
            <person name="Albert R."/>
            <person name="Binder M."/>
            <person name="Bloem J."/>
            <person name="Labutti K."/>
            <person name="Salamov A."/>
            <person name="Andreopoulos B."/>
            <person name="Baker S."/>
            <person name="Barry K."/>
            <person name="Bills G."/>
            <person name="Bluhm B."/>
            <person name="Cannon C."/>
            <person name="Castanera R."/>
            <person name="Culley D."/>
            <person name="Daum C."/>
            <person name="Ezra D."/>
            <person name="Gonzalez J."/>
            <person name="Henrissat B."/>
            <person name="Kuo A."/>
            <person name="Liang C."/>
            <person name="Lipzen A."/>
            <person name="Lutzoni F."/>
            <person name="Magnuson J."/>
            <person name="Mondo S."/>
            <person name="Nolan M."/>
            <person name="Ohm R."/>
            <person name="Pangilinan J."/>
            <person name="Park H.-J."/>
            <person name="Ramirez L."/>
            <person name="Alfaro M."/>
            <person name="Sun H."/>
            <person name="Tritt A."/>
            <person name="Yoshinaga Y."/>
            <person name="Zwiers L.-H."/>
            <person name="Turgeon B."/>
            <person name="Goodwin S."/>
            <person name="Spatafora J."/>
            <person name="Crous P."/>
            <person name="Grigoriev I."/>
        </authorList>
    </citation>
    <scope>NUCLEOTIDE SEQUENCE</scope>
    <source>
        <strain evidence="1">CBS 379.55</strain>
    </source>
</reference>
<accession>A0A6A6JSP2</accession>
<dbReference type="AlphaFoldDB" id="A0A6A6JSP2"/>
<protein>
    <submittedName>
        <fullName evidence="1">Uncharacterized protein</fullName>
    </submittedName>
</protein>
<dbReference type="EMBL" id="ML986487">
    <property type="protein sequence ID" value="KAF2279133.1"/>
    <property type="molecule type" value="Genomic_DNA"/>
</dbReference>
<evidence type="ECO:0000313" key="1">
    <source>
        <dbReference type="EMBL" id="KAF2279133.1"/>
    </source>
</evidence>